<sequence>MILDFSTAILFRLYIFSCSVRMTRKTNGTASPTKQRTQRPPLVHILHPIADLVLFRPFPFTKGHEAWVQVVGVGDVEIPVKIRPNTRGKKTSGPGHGVVRLHNVLHAPTNICNVIGGNHIL</sequence>
<proteinExistence type="predicted"/>
<dbReference type="Proteomes" id="UP001302126">
    <property type="component" value="Unassembled WGS sequence"/>
</dbReference>
<evidence type="ECO:0000313" key="2">
    <source>
        <dbReference type="Proteomes" id="UP001302126"/>
    </source>
</evidence>
<evidence type="ECO:0000313" key="1">
    <source>
        <dbReference type="EMBL" id="KAK4182075.1"/>
    </source>
</evidence>
<name>A0AAN6WIK2_9PEZI</name>
<keyword evidence="2" id="KW-1185">Reference proteome</keyword>
<accession>A0AAN6WIK2</accession>
<organism evidence="1 2">
    <name type="scientific">Podospora australis</name>
    <dbReference type="NCBI Taxonomy" id="1536484"/>
    <lineage>
        <taxon>Eukaryota</taxon>
        <taxon>Fungi</taxon>
        <taxon>Dikarya</taxon>
        <taxon>Ascomycota</taxon>
        <taxon>Pezizomycotina</taxon>
        <taxon>Sordariomycetes</taxon>
        <taxon>Sordariomycetidae</taxon>
        <taxon>Sordariales</taxon>
        <taxon>Podosporaceae</taxon>
        <taxon>Podospora</taxon>
    </lineage>
</organism>
<comment type="caution">
    <text evidence="1">The sequence shown here is derived from an EMBL/GenBank/DDBJ whole genome shotgun (WGS) entry which is preliminary data.</text>
</comment>
<reference evidence="1" key="1">
    <citation type="journal article" date="2023" name="Mol. Phylogenet. Evol.">
        <title>Genome-scale phylogeny and comparative genomics of the fungal order Sordariales.</title>
        <authorList>
            <person name="Hensen N."/>
            <person name="Bonometti L."/>
            <person name="Westerberg I."/>
            <person name="Brannstrom I.O."/>
            <person name="Guillou S."/>
            <person name="Cros-Aarteil S."/>
            <person name="Calhoun S."/>
            <person name="Haridas S."/>
            <person name="Kuo A."/>
            <person name="Mondo S."/>
            <person name="Pangilinan J."/>
            <person name="Riley R."/>
            <person name="LaButti K."/>
            <person name="Andreopoulos B."/>
            <person name="Lipzen A."/>
            <person name="Chen C."/>
            <person name="Yan M."/>
            <person name="Daum C."/>
            <person name="Ng V."/>
            <person name="Clum A."/>
            <person name="Steindorff A."/>
            <person name="Ohm R.A."/>
            <person name="Martin F."/>
            <person name="Silar P."/>
            <person name="Natvig D.O."/>
            <person name="Lalanne C."/>
            <person name="Gautier V."/>
            <person name="Ament-Velasquez S.L."/>
            <person name="Kruys A."/>
            <person name="Hutchinson M.I."/>
            <person name="Powell A.J."/>
            <person name="Barry K."/>
            <person name="Miller A.N."/>
            <person name="Grigoriev I.V."/>
            <person name="Debuchy R."/>
            <person name="Gladieux P."/>
            <person name="Hiltunen Thoren M."/>
            <person name="Johannesson H."/>
        </authorList>
    </citation>
    <scope>NUCLEOTIDE SEQUENCE</scope>
    <source>
        <strain evidence="1">PSN309</strain>
    </source>
</reference>
<protein>
    <submittedName>
        <fullName evidence="1">Uncharacterized protein</fullName>
    </submittedName>
</protein>
<gene>
    <name evidence="1" type="ORF">QBC35DRAFT_211013</name>
</gene>
<reference evidence="1" key="2">
    <citation type="submission" date="2023-05" db="EMBL/GenBank/DDBJ databases">
        <authorList>
            <consortium name="Lawrence Berkeley National Laboratory"/>
            <person name="Steindorff A."/>
            <person name="Hensen N."/>
            <person name="Bonometti L."/>
            <person name="Westerberg I."/>
            <person name="Brannstrom I.O."/>
            <person name="Guillou S."/>
            <person name="Cros-Aarteil S."/>
            <person name="Calhoun S."/>
            <person name="Haridas S."/>
            <person name="Kuo A."/>
            <person name="Mondo S."/>
            <person name="Pangilinan J."/>
            <person name="Riley R."/>
            <person name="Labutti K."/>
            <person name="Andreopoulos B."/>
            <person name="Lipzen A."/>
            <person name="Chen C."/>
            <person name="Yanf M."/>
            <person name="Daum C."/>
            <person name="Ng V."/>
            <person name="Clum A."/>
            <person name="Ohm R."/>
            <person name="Martin F."/>
            <person name="Silar P."/>
            <person name="Natvig D."/>
            <person name="Lalanne C."/>
            <person name="Gautier V."/>
            <person name="Ament-Velasquez S.L."/>
            <person name="Kruys A."/>
            <person name="Hutchinson M.I."/>
            <person name="Powell A.J."/>
            <person name="Barry K."/>
            <person name="Miller A.N."/>
            <person name="Grigoriev I.V."/>
            <person name="Debuchy R."/>
            <person name="Gladieux P."/>
            <person name="Thoren M.H."/>
            <person name="Johannesson H."/>
        </authorList>
    </citation>
    <scope>NUCLEOTIDE SEQUENCE</scope>
    <source>
        <strain evidence="1">PSN309</strain>
    </source>
</reference>
<dbReference type="AlphaFoldDB" id="A0AAN6WIK2"/>
<dbReference type="EMBL" id="MU864775">
    <property type="protein sequence ID" value="KAK4182075.1"/>
    <property type="molecule type" value="Genomic_DNA"/>
</dbReference>